<dbReference type="EMBL" id="JH767593">
    <property type="protein sequence ID" value="EON68186.1"/>
    <property type="molecule type" value="Genomic_DNA"/>
</dbReference>
<dbReference type="InterPro" id="IPR028209">
    <property type="entry name" value="LAMTOR1/MEH1"/>
</dbReference>
<feature type="compositionally biased region" description="Low complexity" evidence="6">
    <location>
        <begin position="100"/>
        <end position="118"/>
    </location>
</feature>
<dbReference type="GO" id="GO:0032008">
    <property type="term" value="P:positive regulation of TOR signaling"/>
    <property type="evidence" value="ECO:0007669"/>
    <property type="project" value="InterPro"/>
</dbReference>
<comment type="subcellular location">
    <subcellularLocation>
        <location evidence="1">Endomembrane system</location>
    </subcellularLocation>
</comment>
<keyword evidence="2" id="KW-0519">Myristate</keyword>
<evidence type="ECO:0000256" key="3">
    <source>
        <dbReference type="ARBA" id="ARBA00023136"/>
    </source>
</evidence>
<dbReference type="AlphaFoldDB" id="R7Z2P9"/>
<feature type="region of interest" description="Disordered" evidence="6">
    <location>
        <begin position="29"/>
        <end position="55"/>
    </location>
</feature>
<evidence type="ECO:0000313" key="8">
    <source>
        <dbReference type="Proteomes" id="UP000016924"/>
    </source>
</evidence>
<evidence type="ECO:0000256" key="6">
    <source>
        <dbReference type="SAM" id="MobiDB-lite"/>
    </source>
</evidence>
<dbReference type="Pfam" id="PF15454">
    <property type="entry name" value="LAMTOR"/>
    <property type="match status" value="1"/>
</dbReference>
<protein>
    <submittedName>
        <fullName evidence="7">Uncharacterized protein</fullName>
    </submittedName>
</protein>
<feature type="region of interest" description="Disordered" evidence="6">
    <location>
        <begin position="94"/>
        <end position="149"/>
    </location>
</feature>
<keyword evidence="8" id="KW-1185">Reference proteome</keyword>
<keyword evidence="4" id="KW-0564">Palmitate</keyword>
<dbReference type="GO" id="GO:0071230">
    <property type="term" value="P:cellular response to amino acid stimulus"/>
    <property type="evidence" value="ECO:0007669"/>
    <property type="project" value="InterPro"/>
</dbReference>
<accession>R7Z2P9</accession>
<evidence type="ECO:0000313" key="7">
    <source>
        <dbReference type="EMBL" id="EON68186.1"/>
    </source>
</evidence>
<reference evidence="8" key="1">
    <citation type="submission" date="2012-06" db="EMBL/GenBank/DDBJ databases">
        <title>The genome sequence of Coniosporium apollinis CBS 100218.</title>
        <authorList>
            <consortium name="The Broad Institute Genome Sequencing Platform"/>
            <person name="Cuomo C."/>
            <person name="Gorbushina A."/>
            <person name="Noack S."/>
            <person name="Walker B."/>
            <person name="Young S.K."/>
            <person name="Zeng Q."/>
            <person name="Gargeya S."/>
            <person name="Fitzgerald M."/>
            <person name="Haas B."/>
            <person name="Abouelleil A."/>
            <person name="Alvarado L."/>
            <person name="Arachchi H.M."/>
            <person name="Berlin A.M."/>
            <person name="Chapman S.B."/>
            <person name="Goldberg J."/>
            <person name="Griggs A."/>
            <person name="Gujja S."/>
            <person name="Hansen M."/>
            <person name="Howarth C."/>
            <person name="Imamovic A."/>
            <person name="Larimer J."/>
            <person name="McCowan C."/>
            <person name="Montmayeur A."/>
            <person name="Murphy C."/>
            <person name="Neiman D."/>
            <person name="Pearson M."/>
            <person name="Priest M."/>
            <person name="Roberts A."/>
            <person name="Saif S."/>
            <person name="Shea T."/>
            <person name="Sisk P."/>
            <person name="Sykes S."/>
            <person name="Wortman J."/>
            <person name="Nusbaum C."/>
            <person name="Birren B."/>
        </authorList>
    </citation>
    <scope>NUCLEOTIDE SEQUENCE [LARGE SCALE GENOMIC DNA]</scope>
    <source>
        <strain evidence="8">CBS 100218</strain>
    </source>
</reference>
<evidence type="ECO:0000256" key="1">
    <source>
        <dbReference type="ARBA" id="ARBA00004308"/>
    </source>
</evidence>
<dbReference type="GO" id="GO:0043410">
    <property type="term" value="P:positive regulation of MAPK cascade"/>
    <property type="evidence" value="ECO:0007669"/>
    <property type="project" value="InterPro"/>
</dbReference>
<dbReference type="GO" id="GO:0016197">
    <property type="term" value="P:endosomal transport"/>
    <property type="evidence" value="ECO:0007669"/>
    <property type="project" value="InterPro"/>
</dbReference>
<organism evidence="7 8">
    <name type="scientific">Coniosporium apollinis (strain CBS 100218)</name>
    <name type="common">Rock-inhabiting black yeast</name>
    <dbReference type="NCBI Taxonomy" id="1168221"/>
    <lineage>
        <taxon>Eukaryota</taxon>
        <taxon>Fungi</taxon>
        <taxon>Dikarya</taxon>
        <taxon>Ascomycota</taxon>
        <taxon>Pezizomycotina</taxon>
        <taxon>Dothideomycetes</taxon>
        <taxon>Dothideomycetes incertae sedis</taxon>
        <taxon>Coniosporium</taxon>
    </lineage>
</organism>
<dbReference type="eggNOG" id="ENOG502SGDI">
    <property type="taxonomic scope" value="Eukaryota"/>
</dbReference>
<dbReference type="GO" id="GO:0071986">
    <property type="term" value="C:Ragulator complex"/>
    <property type="evidence" value="ECO:0007669"/>
    <property type="project" value="InterPro"/>
</dbReference>
<dbReference type="Proteomes" id="UP000016924">
    <property type="component" value="Unassembled WGS sequence"/>
</dbReference>
<evidence type="ECO:0000256" key="5">
    <source>
        <dbReference type="ARBA" id="ARBA00023288"/>
    </source>
</evidence>
<proteinExistence type="predicted"/>
<dbReference type="OMA" id="CAQTSDK"/>
<dbReference type="GeneID" id="19904646"/>
<dbReference type="SMART" id="SM01262">
    <property type="entry name" value="LAMTOR"/>
    <property type="match status" value="1"/>
</dbReference>
<dbReference type="GO" id="GO:0045121">
    <property type="term" value="C:membrane raft"/>
    <property type="evidence" value="ECO:0007669"/>
    <property type="project" value="InterPro"/>
</dbReference>
<dbReference type="HOGENOM" id="CLU_1540355_0_0_1"/>
<dbReference type="GO" id="GO:0031902">
    <property type="term" value="C:late endosome membrane"/>
    <property type="evidence" value="ECO:0007669"/>
    <property type="project" value="InterPro"/>
</dbReference>
<evidence type="ECO:0000256" key="4">
    <source>
        <dbReference type="ARBA" id="ARBA00023139"/>
    </source>
</evidence>
<dbReference type="OrthoDB" id="5299893at2759"/>
<dbReference type="GO" id="GO:0001919">
    <property type="term" value="P:regulation of receptor recycling"/>
    <property type="evidence" value="ECO:0007669"/>
    <property type="project" value="InterPro"/>
</dbReference>
<sequence length="172" mass="18632">MGICASCLGLDRRPSQSDPSDTSQLLADQYEPQYGTINRGGANGRQEPDQEEIRRQRDALERICAQTSDKLIDVSQVCHTETTGPKLHTEYARLFSQRFPPSQLPSQRPGSGSPSSGSDADEDEATWLSRSAGDDGEGEGPWDHVEAVDKGALTIQFDEALGVDRKGAQGGR</sequence>
<gene>
    <name evidence="7" type="ORF">W97_07335</name>
</gene>
<keyword evidence="3" id="KW-0472">Membrane</keyword>
<evidence type="ECO:0000256" key="2">
    <source>
        <dbReference type="ARBA" id="ARBA00022707"/>
    </source>
</evidence>
<feature type="compositionally biased region" description="Basic and acidic residues" evidence="6">
    <location>
        <begin position="46"/>
        <end position="55"/>
    </location>
</feature>
<keyword evidence="5" id="KW-0449">Lipoprotein</keyword>
<dbReference type="RefSeq" id="XP_007783503.1">
    <property type="nucleotide sequence ID" value="XM_007785313.1"/>
</dbReference>
<name>R7Z2P9_CONA1</name>